<keyword evidence="2" id="KW-1185">Reference proteome</keyword>
<name>A0AAN7VAF7_9COLE</name>
<evidence type="ECO:0008006" key="3">
    <source>
        <dbReference type="Google" id="ProtNLM"/>
    </source>
</evidence>
<proteinExistence type="predicted"/>
<dbReference type="Proteomes" id="UP001329430">
    <property type="component" value="Chromosome 7"/>
</dbReference>
<accession>A0AAN7VAF7</accession>
<evidence type="ECO:0000313" key="2">
    <source>
        <dbReference type="Proteomes" id="UP001329430"/>
    </source>
</evidence>
<dbReference type="EMBL" id="JAVRBK010000007">
    <property type="protein sequence ID" value="KAK5641476.1"/>
    <property type="molecule type" value="Genomic_DNA"/>
</dbReference>
<gene>
    <name evidence="1" type="ORF">RI129_010023</name>
</gene>
<organism evidence="1 2">
    <name type="scientific">Pyrocoelia pectoralis</name>
    <dbReference type="NCBI Taxonomy" id="417401"/>
    <lineage>
        <taxon>Eukaryota</taxon>
        <taxon>Metazoa</taxon>
        <taxon>Ecdysozoa</taxon>
        <taxon>Arthropoda</taxon>
        <taxon>Hexapoda</taxon>
        <taxon>Insecta</taxon>
        <taxon>Pterygota</taxon>
        <taxon>Neoptera</taxon>
        <taxon>Endopterygota</taxon>
        <taxon>Coleoptera</taxon>
        <taxon>Polyphaga</taxon>
        <taxon>Elateriformia</taxon>
        <taxon>Elateroidea</taxon>
        <taxon>Lampyridae</taxon>
        <taxon>Lampyrinae</taxon>
        <taxon>Pyrocoelia</taxon>
    </lineage>
</organism>
<protein>
    <recommendedName>
        <fullName evidence="3">Chitin-binding type-2 domain-containing protein</fullName>
    </recommendedName>
</protein>
<evidence type="ECO:0000313" key="1">
    <source>
        <dbReference type="EMBL" id="KAK5641476.1"/>
    </source>
</evidence>
<dbReference type="AlphaFoldDB" id="A0AAN7VAF7"/>
<comment type="caution">
    <text evidence="1">The sequence shown here is derived from an EMBL/GenBank/DDBJ whole genome shotgun (WGS) entry which is preliminary data.</text>
</comment>
<sequence length="182" mass="19633">MTPIGLACKSCSEVVQCACDATNKCTTSYVATCASGKVCKNGNCVSGNTCIPSVQPKFICSSTGVFPDPYDCQAYHFCVRPTPSTDIADTPATCPDDDNGQKYGYNPITTFCSTKLVNNKCSGMPIPPCKRRLDTGMVGNNPYLYYLCLNVTEGGKQTDALYNYQFACQYGTKFNPATSDCR</sequence>
<reference evidence="1 2" key="1">
    <citation type="journal article" date="2024" name="Insects">
        <title>An Improved Chromosome-Level Genome Assembly of the Firefly Pyrocoelia pectoralis.</title>
        <authorList>
            <person name="Fu X."/>
            <person name="Meyer-Rochow V.B."/>
            <person name="Ballantyne L."/>
            <person name="Zhu X."/>
        </authorList>
    </citation>
    <scope>NUCLEOTIDE SEQUENCE [LARGE SCALE GENOMIC DNA]</scope>
    <source>
        <strain evidence="1">XCY_ONT2</strain>
    </source>
</reference>